<organism evidence="8">
    <name type="scientific">marine sediment metagenome</name>
    <dbReference type="NCBI Taxonomy" id="412755"/>
    <lineage>
        <taxon>unclassified sequences</taxon>
        <taxon>metagenomes</taxon>
        <taxon>ecological metagenomes</taxon>
    </lineage>
</organism>
<dbReference type="InterPro" id="IPR013783">
    <property type="entry name" value="Ig-like_fold"/>
</dbReference>
<evidence type="ECO:0000313" key="8">
    <source>
        <dbReference type="EMBL" id="KKM67041.1"/>
    </source>
</evidence>
<evidence type="ECO:0000256" key="4">
    <source>
        <dbReference type="ARBA" id="ARBA00022801"/>
    </source>
</evidence>
<dbReference type="EMBL" id="LAZR01010421">
    <property type="protein sequence ID" value="KKM67041.1"/>
    <property type="molecule type" value="Genomic_DNA"/>
</dbReference>
<evidence type="ECO:0000256" key="1">
    <source>
        <dbReference type="ARBA" id="ARBA00008764"/>
    </source>
</evidence>
<dbReference type="Gene3D" id="2.40.10.10">
    <property type="entry name" value="Trypsin-like serine proteases"/>
    <property type="match status" value="2"/>
</dbReference>
<name>A0A0F9JX49_9ZZZZ</name>
<evidence type="ECO:0000256" key="2">
    <source>
        <dbReference type="ARBA" id="ARBA00022670"/>
    </source>
</evidence>
<comment type="caution">
    <text evidence="8">The sequence shown here is derived from an EMBL/GenBank/DDBJ whole genome shotgun (WGS) entry which is preliminary data.</text>
</comment>
<dbReference type="AlphaFoldDB" id="A0A0F9JX49"/>
<keyword evidence="6" id="KW-0812">Transmembrane</keyword>
<dbReference type="PANTHER" id="PTHR15462:SF8">
    <property type="entry name" value="SERINE PROTEASE"/>
    <property type="match status" value="1"/>
</dbReference>
<dbReference type="Pfam" id="PF07705">
    <property type="entry name" value="CARDB"/>
    <property type="match status" value="1"/>
</dbReference>
<dbReference type="PANTHER" id="PTHR15462">
    <property type="entry name" value="SERINE PROTEASE"/>
    <property type="match status" value="1"/>
</dbReference>
<dbReference type="GO" id="GO:0008236">
    <property type="term" value="F:serine-type peptidase activity"/>
    <property type="evidence" value="ECO:0007669"/>
    <property type="project" value="UniProtKB-KW"/>
</dbReference>
<dbReference type="InterPro" id="IPR008256">
    <property type="entry name" value="Peptidase_S1B"/>
</dbReference>
<dbReference type="GO" id="GO:0006508">
    <property type="term" value="P:proteolysis"/>
    <property type="evidence" value="ECO:0007669"/>
    <property type="project" value="UniProtKB-KW"/>
</dbReference>
<dbReference type="InterPro" id="IPR050966">
    <property type="entry name" value="Glutamyl_endopeptidase"/>
</dbReference>
<keyword evidence="6" id="KW-0472">Membrane</keyword>
<keyword evidence="6" id="KW-1133">Transmembrane helix</keyword>
<gene>
    <name evidence="8" type="ORF">LCGC14_1475140</name>
</gene>
<evidence type="ECO:0000256" key="5">
    <source>
        <dbReference type="ARBA" id="ARBA00022825"/>
    </source>
</evidence>
<keyword evidence="2" id="KW-0645">Protease</keyword>
<keyword evidence="5" id="KW-0720">Serine protease</keyword>
<proteinExistence type="inferred from homology"/>
<dbReference type="Pfam" id="PF13620">
    <property type="entry name" value="CarboxypepD_reg"/>
    <property type="match status" value="1"/>
</dbReference>
<feature type="domain" description="CARDB" evidence="7">
    <location>
        <begin position="387"/>
        <end position="478"/>
    </location>
</feature>
<reference evidence="8" key="1">
    <citation type="journal article" date="2015" name="Nature">
        <title>Complex archaea that bridge the gap between prokaryotes and eukaryotes.</title>
        <authorList>
            <person name="Spang A."/>
            <person name="Saw J.H."/>
            <person name="Jorgensen S.L."/>
            <person name="Zaremba-Niedzwiedzka K."/>
            <person name="Martijn J."/>
            <person name="Lind A.E."/>
            <person name="van Eijk R."/>
            <person name="Schleper C."/>
            <person name="Guy L."/>
            <person name="Ettema T.J."/>
        </authorList>
    </citation>
    <scope>NUCLEOTIDE SEQUENCE</scope>
</reference>
<feature type="transmembrane region" description="Helical" evidence="6">
    <location>
        <begin position="1076"/>
        <end position="1095"/>
    </location>
</feature>
<keyword evidence="4" id="KW-0378">Hydrolase</keyword>
<dbReference type="InterPro" id="IPR008969">
    <property type="entry name" value="CarboxyPept-like_regulatory"/>
</dbReference>
<comment type="similarity">
    <text evidence="1">Belongs to the peptidase S1B family.</text>
</comment>
<evidence type="ECO:0000256" key="6">
    <source>
        <dbReference type="SAM" id="Phobius"/>
    </source>
</evidence>
<dbReference type="SUPFAM" id="SSF49478">
    <property type="entry name" value="Cna protein B-type domain"/>
    <property type="match status" value="1"/>
</dbReference>
<dbReference type="InterPro" id="IPR011635">
    <property type="entry name" value="CARDB"/>
</dbReference>
<evidence type="ECO:0000256" key="3">
    <source>
        <dbReference type="ARBA" id="ARBA00022729"/>
    </source>
</evidence>
<protein>
    <recommendedName>
        <fullName evidence="7">CARDB domain-containing protein</fullName>
    </recommendedName>
</protein>
<accession>A0A0F9JX49</accession>
<dbReference type="Gene3D" id="2.60.40.1120">
    <property type="entry name" value="Carboxypeptidase-like, regulatory domain"/>
    <property type="match status" value="1"/>
</dbReference>
<dbReference type="SUPFAM" id="SSF50494">
    <property type="entry name" value="Trypsin-like serine proteases"/>
    <property type="match status" value="1"/>
</dbReference>
<dbReference type="PRINTS" id="PR00839">
    <property type="entry name" value="V8PROTEASE"/>
</dbReference>
<dbReference type="InterPro" id="IPR043504">
    <property type="entry name" value="Peptidase_S1_PA_chymotrypsin"/>
</dbReference>
<keyword evidence="3" id="KW-0732">Signal</keyword>
<evidence type="ECO:0000259" key="7">
    <source>
        <dbReference type="Pfam" id="PF07705"/>
    </source>
</evidence>
<dbReference type="SUPFAM" id="SSF49464">
    <property type="entry name" value="Carboxypeptidase regulatory domain-like"/>
    <property type="match status" value="1"/>
</dbReference>
<dbReference type="InterPro" id="IPR009003">
    <property type="entry name" value="Peptidase_S1_PA"/>
</dbReference>
<sequence length="1106" mass="123678">MFNRKKSIKIATLFLIGLFFFSGISTATSTSITEASNENTTIIEESNEPEGEDFTEPSYVTTETEWRPIEESLGFNSNTEESSDPTATAFYEASSKIERIVSSQEATSQYDETIPSVIEPYEGLMASEDFQEKIKGTDDRTRITPTTSYPWRTIVKLYVTAADSSTWIGSGAMIDSFHVLTAGHIAYMPANGGWVTSIRVVPAMDNLADPYGEAWMTTMRSYTGWTISQNHGHDWAVLTIDRNVGSYTGWMGRMTAGSGNSIYTQTINTAGYPGDLDSGNNMYFDANTGAGATSLNHYYWVDTMGGQSGSPVWRYVSGNRYILTVHAYGRDDPLSNYGTRLNSDKYNRINTWLSADAGSAPSDKADLEDRGLSYSGYTPGTVTPGVTSFTVWSDVRNRGTASSGGFYIYYYASINTFISPIDYFLGSDYISSISPFNYRDSSWTGVFPASVPAGNYYIGWIIDSPDWVDEFDEINNKAYETSQITVNPPPPPPSGYIEVQINDSVTSDPVNFAYIKIWDDTNALIRTAFTNGTGFYNFTAIDVGTYNVTVSKVGYHTQKQLQTITGSVDAYHLDFDFVAYPPDSGYIEVRVNETRRNYAIENAYVRVFNNTSGEFFGSGYTDSSGFYNVTGLYIGMWTVIVTYPGFYENTKLDYINWNGDDDYLYYYLDVRFQPINGSVALFRDNLPWNVNSTEPILVKYNISYTVYNSSDFGSVDLSQYQKVILASEQVQTFYDRLEGNVTWFEDYAANGGILELHSVDRKGNYHDGTWNAYLYPGGINKTYNVEFVDNSINIQTHPFLLKPFKLNESQVDGYIGGVFTVYPSHARKVLLGPTSDPIFIEFSYGSGYIVASTHTLEWNANYGGTQQLYENLILYDPLNFHYSINVTTPIGSSEYEVNQSYHLTWDTTDNIAEVKIDLYRGGVFVMEIVANTTNDGDFLWSVPDLIDSTQYQIKVMDVAYTLTFDYSEMFEIFNPSISVTNPIGTSIWNTGASEYINWTSRGTITSVKIELFLGGAFELEISPTTDNDGVYLWVLPSNLTISSEYSIKITDASTSVTYDFSVNFEIRSPPSSAIPGYDLLILSGLLVSVSIYLIIRKRKKLSIQDG</sequence>
<dbReference type="Gene3D" id="2.60.40.10">
    <property type="entry name" value="Immunoglobulins"/>
    <property type="match status" value="1"/>
</dbReference>